<dbReference type="EMBL" id="KN823113">
    <property type="protein sequence ID" value="KIO22290.1"/>
    <property type="molecule type" value="Genomic_DNA"/>
</dbReference>
<dbReference type="SUPFAM" id="SSF52540">
    <property type="entry name" value="P-loop containing nucleoside triphosphate hydrolases"/>
    <property type="match status" value="1"/>
</dbReference>
<keyword evidence="2" id="KW-0342">GTP-binding</keyword>
<reference evidence="5 6" key="1">
    <citation type="submission" date="2014-04" db="EMBL/GenBank/DDBJ databases">
        <authorList>
            <consortium name="DOE Joint Genome Institute"/>
            <person name="Kuo A."/>
            <person name="Girlanda M."/>
            <person name="Perotto S."/>
            <person name="Kohler A."/>
            <person name="Nagy L.G."/>
            <person name="Floudas D."/>
            <person name="Copeland A."/>
            <person name="Barry K.W."/>
            <person name="Cichocki N."/>
            <person name="Veneault-Fourrey C."/>
            <person name="LaButti K."/>
            <person name="Lindquist E.A."/>
            <person name="Lipzen A."/>
            <person name="Lundell T."/>
            <person name="Morin E."/>
            <person name="Murat C."/>
            <person name="Sun H."/>
            <person name="Tunlid A."/>
            <person name="Henrissat B."/>
            <person name="Grigoriev I.V."/>
            <person name="Hibbett D.S."/>
            <person name="Martin F."/>
            <person name="Nordberg H.P."/>
            <person name="Cantor M.N."/>
            <person name="Hua S.X."/>
        </authorList>
    </citation>
    <scope>NUCLEOTIDE SEQUENCE [LARGE SCALE GENOMIC DNA]</scope>
    <source>
        <strain evidence="5 6">MUT 4182</strain>
    </source>
</reference>
<dbReference type="Gene3D" id="1.20.120.1240">
    <property type="entry name" value="Dynamin, middle domain"/>
    <property type="match status" value="1"/>
</dbReference>
<dbReference type="HOGENOM" id="CLU_008964_4_1_1"/>
<evidence type="ECO:0000256" key="2">
    <source>
        <dbReference type="ARBA" id="ARBA00023134"/>
    </source>
</evidence>
<dbReference type="SMART" id="SM00302">
    <property type="entry name" value="GED"/>
    <property type="match status" value="1"/>
</dbReference>
<dbReference type="CDD" id="cd08771">
    <property type="entry name" value="DLP_1"/>
    <property type="match status" value="1"/>
</dbReference>
<dbReference type="Pfam" id="PF01031">
    <property type="entry name" value="Dynamin_M"/>
    <property type="match status" value="1"/>
</dbReference>
<dbReference type="InterPro" id="IPR000375">
    <property type="entry name" value="Dynamin_stalk"/>
</dbReference>
<dbReference type="InterPro" id="IPR001401">
    <property type="entry name" value="Dynamin_GTPase"/>
</dbReference>
<feature type="non-terminal residue" evidence="5">
    <location>
        <position position="1"/>
    </location>
</feature>
<dbReference type="STRING" id="1051891.A0A0C3Q1W5"/>
<sequence length="748" mass="84618">TRPLHGVQNELDLPKIVVVGSQSVGKSSLIESMSGITLPRNSGTCTRCPMECRLQQAPTWSCQVVLRFQFDASGKLRTEMREVPFGSVILDKDEVTDRLERAQLAILNPSTRPESLLSGEDEPTSDTLTFSANCVCVRVAGPNVPDLYFYDLPGALHSLYPCQLYIELVDKLAMSYVSRPNCLVLLVITCDTDFENQKAGRLVLKSRDRTLKDRTVGAWIVLENNYISPTSFPLGVLTKVDRIQPGDEDRWLKILRGEELVLRNGWYCVKQRGPKELESGVTWEDAKTQEQTFFTTEAPWCDLGDSLSGRVGSEALSSELGRILSKLVSRELPTIQTQVITQLSEAKASLAKLAPLNVDQPQTEVIRLLQDFNRTLSKHVDGIPPAIPAFDSPNQDSTNAPDDGLMNTLNTSYDRFRHRIRETAPHFKPWSSKRQAKEGEVDPMAEIKLDDDILGASSARVSRTRELPGNFPFSVKEALISRSTRQWRDIATECFQEVWDRLVDHVNRLVEDHFGRYTRGGLKVDVQTIILSHMQELAKVAIQKVEGLVQTEDAPYTQNDHYFFDYRTKLLLRYKAAHRKSKSQSSVIQSLQDHDLSRKPQRSDAQTQWQNINDVISGLATIGIPGIMATDLIKLLPDDNMGPAFEIMAEVRAYFQVAYKRFSDNVPKQIDTDFVRGITKNLDVVLLSRMMNNLTEARCREYLEEPPEIVGKRKELEARIKRLQAAKDRLLEFNQSHDRGFLRAPFDP</sequence>
<dbReference type="Proteomes" id="UP000054248">
    <property type="component" value="Unassembled WGS sequence"/>
</dbReference>
<dbReference type="GO" id="GO:0003924">
    <property type="term" value="F:GTPase activity"/>
    <property type="evidence" value="ECO:0007669"/>
    <property type="project" value="InterPro"/>
</dbReference>
<dbReference type="Gene3D" id="3.40.50.300">
    <property type="entry name" value="P-loop containing nucleotide triphosphate hydrolases"/>
    <property type="match status" value="1"/>
</dbReference>
<dbReference type="Pfam" id="PF02212">
    <property type="entry name" value="GED"/>
    <property type="match status" value="1"/>
</dbReference>
<accession>A0A0C3Q1W5</accession>
<dbReference type="OrthoDB" id="5061070at2759"/>
<reference evidence="6" key="2">
    <citation type="submission" date="2015-01" db="EMBL/GenBank/DDBJ databases">
        <title>Evolutionary Origins and Diversification of the Mycorrhizal Mutualists.</title>
        <authorList>
            <consortium name="DOE Joint Genome Institute"/>
            <consortium name="Mycorrhizal Genomics Consortium"/>
            <person name="Kohler A."/>
            <person name="Kuo A."/>
            <person name="Nagy L.G."/>
            <person name="Floudas D."/>
            <person name="Copeland A."/>
            <person name="Barry K.W."/>
            <person name="Cichocki N."/>
            <person name="Veneault-Fourrey C."/>
            <person name="LaButti K."/>
            <person name="Lindquist E.A."/>
            <person name="Lipzen A."/>
            <person name="Lundell T."/>
            <person name="Morin E."/>
            <person name="Murat C."/>
            <person name="Riley R."/>
            <person name="Ohm R."/>
            <person name="Sun H."/>
            <person name="Tunlid A."/>
            <person name="Henrissat B."/>
            <person name="Grigoriev I.V."/>
            <person name="Hibbett D.S."/>
            <person name="Martin F."/>
        </authorList>
    </citation>
    <scope>NUCLEOTIDE SEQUENCE [LARGE SCALE GENOMIC DNA]</scope>
    <source>
        <strain evidence="6">MUT 4182</strain>
    </source>
</reference>
<dbReference type="GO" id="GO:0005874">
    <property type="term" value="C:microtubule"/>
    <property type="evidence" value="ECO:0007669"/>
    <property type="project" value="TreeGrafter"/>
</dbReference>
<evidence type="ECO:0000313" key="5">
    <source>
        <dbReference type="EMBL" id="KIO22290.1"/>
    </source>
</evidence>
<protein>
    <recommendedName>
        <fullName evidence="4">GED domain-containing protein</fullName>
    </recommendedName>
</protein>
<dbReference type="PROSITE" id="PS51388">
    <property type="entry name" value="GED"/>
    <property type="match status" value="1"/>
</dbReference>
<dbReference type="GO" id="GO:0048312">
    <property type="term" value="P:intracellular distribution of mitochondria"/>
    <property type="evidence" value="ECO:0007669"/>
    <property type="project" value="TreeGrafter"/>
</dbReference>
<dbReference type="GO" id="GO:0016020">
    <property type="term" value="C:membrane"/>
    <property type="evidence" value="ECO:0007669"/>
    <property type="project" value="TreeGrafter"/>
</dbReference>
<feature type="region of interest" description="Disordered" evidence="3">
    <location>
        <begin position="585"/>
        <end position="605"/>
    </location>
</feature>
<organism evidence="5 6">
    <name type="scientific">Tulasnella calospora MUT 4182</name>
    <dbReference type="NCBI Taxonomy" id="1051891"/>
    <lineage>
        <taxon>Eukaryota</taxon>
        <taxon>Fungi</taxon>
        <taxon>Dikarya</taxon>
        <taxon>Basidiomycota</taxon>
        <taxon>Agaricomycotina</taxon>
        <taxon>Agaricomycetes</taxon>
        <taxon>Cantharellales</taxon>
        <taxon>Tulasnellaceae</taxon>
        <taxon>Tulasnella</taxon>
    </lineage>
</organism>
<dbReference type="InterPro" id="IPR003130">
    <property type="entry name" value="GED"/>
</dbReference>
<evidence type="ECO:0000256" key="3">
    <source>
        <dbReference type="SAM" id="MobiDB-lite"/>
    </source>
</evidence>
<evidence type="ECO:0000259" key="4">
    <source>
        <dbReference type="PROSITE" id="PS51388"/>
    </source>
</evidence>
<dbReference type="SMART" id="SM00053">
    <property type="entry name" value="DYNc"/>
    <property type="match status" value="1"/>
</dbReference>
<dbReference type="GO" id="GO:0016559">
    <property type="term" value="P:peroxisome fission"/>
    <property type="evidence" value="ECO:0007669"/>
    <property type="project" value="TreeGrafter"/>
</dbReference>
<dbReference type="PRINTS" id="PR00195">
    <property type="entry name" value="DYNAMIN"/>
</dbReference>
<evidence type="ECO:0000313" key="6">
    <source>
        <dbReference type="Proteomes" id="UP000054248"/>
    </source>
</evidence>
<gene>
    <name evidence="5" type="ORF">M407DRAFT_216692</name>
</gene>
<feature type="compositionally biased region" description="Basic and acidic residues" evidence="3">
    <location>
        <begin position="592"/>
        <end position="602"/>
    </location>
</feature>
<dbReference type="GO" id="GO:0008017">
    <property type="term" value="F:microtubule binding"/>
    <property type="evidence" value="ECO:0007669"/>
    <property type="project" value="TreeGrafter"/>
</dbReference>
<dbReference type="InterPro" id="IPR027417">
    <property type="entry name" value="P-loop_NTPase"/>
</dbReference>
<evidence type="ECO:0000256" key="1">
    <source>
        <dbReference type="ARBA" id="ARBA00022741"/>
    </source>
</evidence>
<dbReference type="GO" id="GO:0000266">
    <property type="term" value="P:mitochondrial fission"/>
    <property type="evidence" value="ECO:0007669"/>
    <property type="project" value="TreeGrafter"/>
</dbReference>
<dbReference type="GO" id="GO:0006897">
    <property type="term" value="P:endocytosis"/>
    <property type="evidence" value="ECO:0007669"/>
    <property type="project" value="TreeGrafter"/>
</dbReference>
<keyword evidence="6" id="KW-1185">Reference proteome</keyword>
<dbReference type="Pfam" id="PF00350">
    <property type="entry name" value="Dynamin_N"/>
    <property type="match status" value="1"/>
</dbReference>
<dbReference type="AlphaFoldDB" id="A0A0C3Q1W5"/>
<feature type="domain" description="GED" evidence="4">
    <location>
        <begin position="644"/>
        <end position="738"/>
    </location>
</feature>
<feature type="region of interest" description="Disordered" evidence="3">
    <location>
        <begin position="387"/>
        <end position="406"/>
    </location>
</feature>
<keyword evidence="1" id="KW-0547">Nucleotide-binding</keyword>
<dbReference type="GO" id="GO:0005739">
    <property type="term" value="C:mitochondrion"/>
    <property type="evidence" value="ECO:0007669"/>
    <property type="project" value="TreeGrafter"/>
</dbReference>
<dbReference type="PANTHER" id="PTHR11566">
    <property type="entry name" value="DYNAMIN"/>
    <property type="match status" value="1"/>
</dbReference>
<dbReference type="InterPro" id="IPR020850">
    <property type="entry name" value="GED_dom"/>
</dbReference>
<dbReference type="PANTHER" id="PTHR11566:SF21">
    <property type="entry name" value="DYNAMIN RELATED PROTEIN 1, ISOFORM A"/>
    <property type="match status" value="1"/>
</dbReference>
<dbReference type="InterPro" id="IPR045063">
    <property type="entry name" value="Dynamin_N"/>
</dbReference>
<dbReference type="GO" id="GO:0005525">
    <property type="term" value="F:GTP binding"/>
    <property type="evidence" value="ECO:0007669"/>
    <property type="project" value="InterPro"/>
</dbReference>
<proteinExistence type="predicted"/>
<name>A0A0C3Q1W5_9AGAM</name>
<dbReference type="InterPro" id="IPR022812">
    <property type="entry name" value="Dynamin"/>
</dbReference>